<dbReference type="PANTHER" id="PTHR46832:SF1">
    <property type="entry name" value="5'-METHYLTHIOADENOSINE_S-ADENOSYLHOMOCYSTEINE NUCLEOSIDASE"/>
    <property type="match status" value="1"/>
</dbReference>
<keyword evidence="3" id="KW-1185">Reference proteome</keyword>
<dbReference type="GO" id="GO:0008930">
    <property type="term" value="F:methylthioadenosine nucleosidase activity"/>
    <property type="evidence" value="ECO:0007669"/>
    <property type="project" value="TreeGrafter"/>
</dbReference>
<dbReference type="GO" id="GO:0009116">
    <property type="term" value="P:nucleoside metabolic process"/>
    <property type="evidence" value="ECO:0007669"/>
    <property type="project" value="InterPro"/>
</dbReference>
<dbReference type="Gene3D" id="3.40.50.1580">
    <property type="entry name" value="Nucleoside phosphorylase domain"/>
    <property type="match status" value="1"/>
</dbReference>
<dbReference type="PANTHER" id="PTHR46832">
    <property type="entry name" value="5'-METHYLTHIOADENOSINE/S-ADENOSYLHOMOCYSTEINE NUCLEOSIDASE"/>
    <property type="match status" value="1"/>
</dbReference>
<dbReference type="GO" id="GO:0005829">
    <property type="term" value="C:cytosol"/>
    <property type="evidence" value="ECO:0007669"/>
    <property type="project" value="TreeGrafter"/>
</dbReference>
<dbReference type="GO" id="GO:0019284">
    <property type="term" value="P:L-methionine salvage from S-adenosylmethionine"/>
    <property type="evidence" value="ECO:0007669"/>
    <property type="project" value="TreeGrafter"/>
</dbReference>
<proteinExistence type="predicted"/>
<dbReference type="AlphaFoldDB" id="A0A6S6M2A1"/>
<dbReference type="RefSeq" id="WP_185243205.1">
    <property type="nucleotide sequence ID" value="NZ_AP023213.1"/>
</dbReference>
<name>A0A6S6M2A1_9BACT</name>
<dbReference type="Proteomes" id="UP000515472">
    <property type="component" value="Chromosome"/>
</dbReference>
<dbReference type="GO" id="GO:0008782">
    <property type="term" value="F:adenosylhomocysteine nucleosidase activity"/>
    <property type="evidence" value="ECO:0007669"/>
    <property type="project" value="TreeGrafter"/>
</dbReference>
<feature type="domain" description="Nucleoside phosphorylase" evidence="1">
    <location>
        <begin position="7"/>
        <end position="194"/>
    </location>
</feature>
<dbReference type="InterPro" id="IPR035994">
    <property type="entry name" value="Nucleoside_phosphorylase_sf"/>
</dbReference>
<sequence length="255" mass="27006">MKKECLGAVAAMPQEIAPLLRRVGRCRREKVSGFNLYRFDCGGYPVVLVESGMGPEHAAKATKTLIRTASPRVILNFGFCGGVLPGLAVGDLVLAELIFTLSGGTLTEAPAPPLQFASSILESCRGGGLSPRQGSFITATGVVKKRELAQRLAGSIDQPVLEMESAAVFREARQAGIAAVALRGVSDPAEEELGFDIAEICDSQLNLSPWRLMLTLAKRPALVPQLIRLARNSKVAGENLALGVELTLVALGETK</sequence>
<gene>
    <name evidence="2" type="ORF">GEOBRER4_n3402</name>
</gene>
<organism evidence="2 3">
    <name type="scientific">Citrifermentans bremense</name>
    <dbReference type="NCBI Taxonomy" id="60035"/>
    <lineage>
        <taxon>Bacteria</taxon>
        <taxon>Pseudomonadati</taxon>
        <taxon>Thermodesulfobacteriota</taxon>
        <taxon>Desulfuromonadia</taxon>
        <taxon>Geobacterales</taxon>
        <taxon>Geobacteraceae</taxon>
        <taxon>Citrifermentans</taxon>
    </lineage>
</organism>
<evidence type="ECO:0000313" key="3">
    <source>
        <dbReference type="Proteomes" id="UP000515472"/>
    </source>
</evidence>
<evidence type="ECO:0000259" key="1">
    <source>
        <dbReference type="Pfam" id="PF01048"/>
    </source>
</evidence>
<protein>
    <submittedName>
        <fullName evidence="2">5'-methylthioadenosine nucleosidase</fullName>
    </submittedName>
</protein>
<dbReference type="CDD" id="cd17877">
    <property type="entry name" value="NP_MTAN-like"/>
    <property type="match status" value="1"/>
</dbReference>
<accession>A0A6S6M2A1</accession>
<dbReference type="Pfam" id="PF01048">
    <property type="entry name" value="PNP_UDP_1"/>
    <property type="match status" value="1"/>
</dbReference>
<dbReference type="KEGG" id="gbn:GEOBRER4_32570"/>
<dbReference type="SUPFAM" id="SSF53167">
    <property type="entry name" value="Purine and uridine phosphorylases"/>
    <property type="match status" value="1"/>
</dbReference>
<evidence type="ECO:0000313" key="2">
    <source>
        <dbReference type="EMBL" id="BCG48507.1"/>
    </source>
</evidence>
<dbReference type="EMBL" id="AP023213">
    <property type="protein sequence ID" value="BCG48507.1"/>
    <property type="molecule type" value="Genomic_DNA"/>
</dbReference>
<dbReference type="InterPro" id="IPR000845">
    <property type="entry name" value="Nucleoside_phosphorylase_d"/>
</dbReference>
<reference evidence="2 3" key="1">
    <citation type="submission" date="2020-06" db="EMBL/GenBank/DDBJ databases">
        <title>Interaction of electrochemicaly active bacteria, Geobacter bremensis R4 on different carbon anode.</title>
        <authorList>
            <person name="Meng L."/>
            <person name="Yoshida N."/>
        </authorList>
    </citation>
    <scope>NUCLEOTIDE SEQUENCE [LARGE SCALE GENOMIC DNA]</scope>
    <source>
        <strain evidence="2 3">R4</strain>
    </source>
</reference>